<sequence length="466" mass="48963">MEGLFDPPTGAPGPGSGGLASPPGAHAPLAVRMRPESLEEIVGQQHLLGPGSPLRRLINGSGAASVMLYGPPGTGKTTMAALISRATGGRFEALSALSAGVKEVRAVIDVARRRLIEGQQTVLFIDEVHRFSKTQQDALLDAVENRIVLLVAATTENPSFSVVAPLLSRSLVLQLRSLSDDDIREVLRRAVADPRGLDGRVEVSDAAMDHLVAVAGGDARRALTGLEASADAALRGDDEDASGADGHRRVLDVTEVEAAIDRAAVRYDRDGDQHYDVTSAFIKSIRGSDVDAALHYLARMIVAGEDPRFIARRLMIHASEDIGMADPTALQTAVAAAQVVALVGMPEAKLALTQATIHLATAPKSGGVVSAIGAAIADVEAGKSGAVPAHLRDSHYAGAKGLGSGIGYRYPHDDPDGVVAQQYAPDELIGVDYYQPTDHGFEREIGARLGKLRSIVRAAVARSRRR</sequence>
<gene>
    <name evidence="6" type="ORF">IDF66_20140</name>
</gene>
<evidence type="ECO:0000256" key="4">
    <source>
        <dbReference type="SAM" id="MobiDB-lite"/>
    </source>
</evidence>
<dbReference type="InterPro" id="IPR032423">
    <property type="entry name" value="AAA_assoc_2"/>
</dbReference>
<dbReference type="Gene3D" id="3.40.50.300">
    <property type="entry name" value="P-loop containing nucleotide triphosphate hydrolases"/>
    <property type="match status" value="1"/>
</dbReference>
<evidence type="ECO:0000313" key="6">
    <source>
        <dbReference type="EMBL" id="MBD1321892.1"/>
    </source>
</evidence>
<evidence type="ECO:0000256" key="1">
    <source>
        <dbReference type="ARBA" id="ARBA00008959"/>
    </source>
</evidence>
<dbReference type="InterPro" id="IPR021886">
    <property type="entry name" value="MgsA_C"/>
</dbReference>
<dbReference type="Gene3D" id="1.20.272.10">
    <property type="match status" value="1"/>
</dbReference>
<dbReference type="SUPFAM" id="SSF48019">
    <property type="entry name" value="post-AAA+ oligomerization domain-like"/>
    <property type="match status" value="1"/>
</dbReference>
<keyword evidence="3" id="KW-0067">ATP-binding</keyword>
<proteinExistence type="inferred from homology"/>
<dbReference type="InterPro" id="IPR027417">
    <property type="entry name" value="P-loop_NTPase"/>
</dbReference>
<dbReference type="InterPro" id="IPR003959">
    <property type="entry name" value="ATPase_AAA_core"/>
</dbReference>
<dbReference type="RefSeq" id="WP_164307961.1">
    <property type="nucleotide sequence ID" value="NZ_BAABAD010000004.1"/>
</dbReference>
<comment type="caution">
    <text evidence="6">The sequence shown here is derived from an EMBL/GenBank/DDBJ whole genome shotgun (WGS) entry which is preliminary data.</text>
</comment>
<keyword evidence="2" id="KW-0547">Nucleotide-binding</keyword>
<evidence type="ECO:0000256" key="3">
    <source>
        <dbReference type="ARBA" id="ARBA00022840"/>
    </source>
</evidence>
<dbReference type="Pfam" id="PF00004">
    <property type="entry name" value="AAA"/>
    <property type="match status" value="1"/>
</dbReference>
<name>A0ABR7WGJ1_9ACTN</name>
<dbReference type="EMBL" id="JACWMS010000004">
    <property type="protein sequence ID" value="MBD1321892.1"/>
    <property type="molecule type" value="Genomic_DNA"/>
</dbReference>
<dbReference type="CDD" id="cd00009">
    <property type="entry name" value="AAA"/>
    <property type="match status" value="1"/>
</dbReference>
<dbReference type="PANTHER" id="PTHR13779:SF7">
    <property type="entry name" value="ATPASE WRNIP1"/>
    <property type="match status" value="1"/>
</dbReference>
<dbReference type="Gene3D" id="1.10.3710.10">
    <property type="entry name" value="DNA polymerase III clamp loader subunits, C-terminal domain"/>
    <property type="match status" value="1"/>
</dbReference>
<dbReference type="InterPro" id="IPR051314">
    <property type="entry name" value="AAA_ATPase_RarA/MGS1/WRNIP1"/>
</dbReference>
<dbReference type="Pfam" id="PF16193">
    <property type="entry name" value="AAA_assoc_2"/>
    <property type="match status" value="1"/>
</dbReference>
<feature type="region of interest" description="Disordered" evidence="4">
    <location>
        <begin position="1"/>
        <end position="27"/>
    </location>
</feature>
<dbReference type="InterPro" id="IPR003593">
    <property type="entry name" value="AAA+_ATPase"/>
</dbReference>
<evidence type="ECO:0000256" key="2">
    <source>
        <dbReference type="ARBA" id="ARBA00022741"/>
    </source>
</evidence>
<dbReference type="SMART" id="SM00382">
    <property type="entry name" value="AAA"/>
    <property type="match status" value="1"/>
</dbReference>
<dbReference type="Gene3D" id="1.10.8.60">
    <property type="match status" value="1"/>
</dbReference>
<dbReference type="Pfam" id="PF12002">
    <property type="entry name" value="MgsA_C"/>
    <property type="match status" value="1"/>
</dbReference>
<feature type="domain" description="AAA+ ATPase" evidence="5">
    <location>
        <begin position="62"/>
        <end position="178"/>
    </location>
</feature>
<accession>A0ABR7WGJ1</accession>
<keyword evidence="7" id="KW-1185">Reference proteome</keyword>
<protein>
    <submittedName>
        <fullName evidence="6">Replication-associated recombination protein A</fullName>
    </submittedName>
</protein>
<dbReference type="Proteomes" id="UP000602395">
    <property type="component" value="Unassembled WGS sequence"/>
</dbReference>
<dbReference type="InterPro" id="IPR008921">
    <property type="entry name" value="DNA_pol3_clamp-load_cplx_C"/>
</dbReference>
<dbReference type="SUPFAM" id="SSF52540">
    <property type="entry name" value="P-loop containing nucleoside triphosphate hydrolases"/>
    <property type="match status" value="1"/>
</dbReference>
<reference evidence="6 7" key="1">
    <citation type="submission" date="2020-09" db="EMBL/GenBank/DDBJ databases">
        <title>Novel species in genus Gordonia.</title>
        <authorList>
            <person name="Zhang G."/>
        </authorList>
    </citation>
    <scope>NUCLEOTIDE SEQUENCE [LARGE SCALE GENOMIC DNA]</scope>
    <source>
        <strain evidence="6 7">ON-33</strain>
    </source>
</reference>
<organism evidence="6 7">
    <name type="scientific">Gordonia hankookensis</name>
    <dbReference type="NCBI Taxonomy" id="589403"/>
    <lineage>
        <taxon>Bacteria</taxon>
        <taxon>Bacillati</taxon>
        <taxon>Actinomycetota</taxon>
        <taxon>Actinomycetes</taxon>
        <taxon>Mycobacteriales</taxon>
        <taxon>Gordoniaceae</taxon>
        <taxon>Gordonia</taxon>
    </lineage>
</organism>
<dbReference type="PANTHER" id="PTHR13779">
    <property type="entry name" value="WERNER HELICASE-INTERACTING PROTEIN 1 FAMILY MEMBER"/>
    <property type="match status" value="1"/>
</dbReference>
<comment type="similarity">
    <text evidence="1">Belongs to the AAA ATPase family. RarA/MGS1/WRNIP1 subfamily.</text>
</comment>
<dbReference type="CDD" id="cd18139">
    <property type="entry name" value="HLD_clamp_RarA"/>
    <property type="match status" value="1"/>
</dbReference>
<evidence type="ECO:0000259" key="5">
    <source>
        <dbReference type="SMART" id="SM00382"/>
    </source>
</evidence>
<evidence type="ECO:0000313" key="7">
    <source>
        <dbReference type="Proteomes" id="UP000602395"/>
    </source>
</evidence>